<dbReference type="VEuPathDB" id="FungiDB:YALI0_E33671g"/>
<evidence type="ECO:0000259" key="3">
    <source>
        <dbReference type="PROSITE" id="PS50893"/>
    </source>
</evidence>
<dbReference type="GO" id="GO:0005739">
    <property type="term" value="C:mitochondrion"/>
    <property type="evidence" value="ECO:0007669"/>
    <property type="project" value="TreeGrafter"/>
</dbReference>
<dbReference type="PANTHER" id="PTHR43514:SF4">
    <property type="entry name" value="ABC TRANSPORTER I FAMILY MEMBER 10"/>
    <property type="match status" value="1"/>
</dbReference>
<dbReference type="PANTHER" id="PTHR43514">
    <property type="entry name" value="ABC TRANSPORTER I FAMILY MEMBER 10"/>
    <property type="match status" value="1"/>
</dbReference>
<gene>
    <name evidence="4" type="ORF">YALI1_E39934g</name>
</gene>
<organism evidence="4 5">
    <name type="scientific">Yarrowia lipolytica</name>
    <name type="common">Candida lipolytica</name>
    <dbReference type="NCBI Taxonomy" id="4952"/>
    <lineage>
        <taxon>Eukaryota</taxon>
        <taxon>Fungi</taxon>
        <taxon>Dikarya</taxon>
        <taxon>Ascomycota</taxon>
        <taxon>Saccharomycotina</taxon>
        <taxon>Dipodascomycetes</taxon>
        <taxon>Dipodascales</taxon>
        <taxon>Dipodascales incertae sedis</taxon>
        <taxon>Yarrowia</taxon>
    </lineage>
</organism>
<dbReference type="EMBL" id="CP017557">
    <property type="protein sequence ID" value="AOW06350.1"/>
    <property type="molecule type" value="Genomic_DNA"/>
</dbReference>
<dbReference type="RefSeq" id="XP_504741.3">
    <property type="nucleotide sequence ID" value="XM_504741.3"/>
</dbReference>
<dbReference type="GeneID" id="2912465"/>
<dbReference type="InterPro" id="IPR050334">
    <property type="entry name" value="Molybdenum_import_ModC"/>
</dbReference>
<dbReference type="Gene3D" id="3.40.50.300">
    <property type="entry name" value="P-loop containing nucleotide triphosphate hydrolases"/>
    <property type="match status" value="2"/>
</dbReference>
<feature type="domain" description="ABC transporter" evidence="3">
    <location>
        <begin position="278"/>
        <end position="500"/>
    </location>
</feature>
<reference evidence="4 5" key="1">
    <citation type="journal article" date="2016" name="PLoS ONE">
        <title>Sequence Assembly of Yarrowia lipolytica Strain W29/CLIB89 Shows Transposable Element Diversity.</title>
        <authorList>
            <person name="Magnan C."/>
            <person name="Yu J."/>
            <person name="Chang I."/>
            <person name="Jahn E."/>
            <person name="Kanomata Y."/>
            <person name="Wu J."/>
            <person name="Zeller M."/>
            <person name="Oakes M."/>
            <person name="Baldi P."/>
            <person name="Sandmeyer S."/>
        </authorList>
    </citation>
    <scope>NUCLEOTIDE SEQUENCE [LARGE SCALE GENOMIC DNA]</scope>
    <source>
        <strain evidence="5">CLIB89(W29)</strain>
    </source>
</reference>
<dbReference type="GO" id="GO:0016887">
    <property type="term" value="F:ATP hydrolysis activity"/>
    <property type="evidence" value="ECO:0007669"/>
    <property type="project" value="InterPro"/>
</dbReference>
<evidence type="ECO:0000256" key="2">
    <source>
        <dbReference type="ARBA" id="ARBA00022840"/>
    </source>
</evidence>
<dbReference type="GO" id="GO:0005524">
    <property type="term" value="F:ATP binding"/>
    <property type="evidence" value="ECO:0007669"/>
    <property type="project" value="UniProtKB-KW"/>
</dbReference>
<protein>
    <recommendedName>
        <fullName evidence="3">ABC transporter domain-containing protein</fullName>
    </recommendedName>
</protein>
<dbReference type="OMA" id="WEIKKHI"/>
<feature type="domain" description="ABC transporter" evidence="3">
    <location>
        <begin position="7"/>
        <end position="258"/>
    </location>
</feature>
<dbReference type="Proteomes" id="UP000182444">
    <property type="component" value="Chromosome 1E"/>
</dbReference>
<dbReference type="AlphaFoldDB" id="A0A1D8NL51"/>
<accession>A0A1D8NL51</accession>
<proteinExistence type="predicted"/>
<dbReference type="Pfam" id="PF00005">
    <property type="entry name" value="ABC_tran"/>
    <property type="match status" value="2"/>
</dbReference>
<evidence type="ECO:0000313" key="4">
    <source>
        <dbReference type="EMBL" id="AOW06350.1"/>
    </source>
</evidence>
<dbReference type="VEuPathDB" id="FungiDB:YALI1_E39934g"/>
<keyword evidence="2" id="KW-0067">ATP-binding</keyword>
<dbReference type="SUPFAM" id="SSF52540">
    <property type="entry name" value="P-loop containing nucleoside triphosphate hydrolases"/>
    <property type="match status" value="2"/>
</dbReference>
<evidence type="ECO:0000313" key="5">
    <source>
        <dbReference type="Proteomes" id="UP000182444"/>
    </source>
</evidence>
<name>A0A1D8NL51_YARLL</name>
<dbReference type="InterPro" id="IPR027417">
    <property type="entry name" value="P-loop_NTPase"/>
</dbReference>
<dbReference type="PROSITE" id="PS50893">
    <property type="entry name" value="ABC_TRANSPORTER_2"/>
    <property type="match status" value="2"/>
</dbReference>
<keyword evidence="1" id="KW-0547">Nucleotide-binding</keyword>
<dbReference type="InterPro" id="IPR003439">
    <property type="entry name" value="ABC_transporter-like_ATP-bd"/>
</dbReference>
<evidence type="ECO:0000256" key="1">
    <source>
        <dbReference type="ARBA" id="ARBA00022741"/>
    </source>
</evidence>
<dbReference type="eggNOG" id="KOG0927">
    <property type="taxonomic scope" value="Eukaryota"/>
</dbReference>
<sequence>MTRLPLISIKDAKFRMIGALASSGSNPYIFPNPISLTINPDEKWVISGPRKSQLMSILAAKHVSDPPLGRQYPFLKKKRVPSQVIQTLEFRGSINMGHLSARYEFFKDEFDMTLIEELKRASRDPATAMDDIPQLLKMLELDQIGDRWFGALSNGQTRRSRIAKALMKHPELLLIDDPFLGLDPGAADLVSNVCKELPETRGTHAILGLRSHETVPDWITHVAYADKSGIVVAGEKSLSGELLEKAKTKHDEKIFLRGERAKQAREKLASDQDAPSVLTMNSVDVTYSGKPVLSSLSWDVKPGQKWHLRGVNGAGKSTLLSLITADHPQSWNEKIVMCGTPREVGNHSYFSINNRIGHTSPEIHALFPKTQTVTEAIDTGYIVGSNIPPKNLTPEQKEKRDSLISHFELDAERDTPFNDLTVSQQKVVLFIRAVIKNPDILILDEALSGMDDDAVDLCKEMMESWPGSVIAVAHLDEELPSCTHYIQLKPNAEPAETGQL</sequence>
<dbReference type="KEGG" id="yli:2912465"/>
<dbReference type="InterPro" id="IPR003593">
    <property type="entry name" value="AAA+_ATPase"/>
</dbReference>
<dbReference type="SMART" id="SM00382">
    <property type="entry name" value="AAA"/>
    <property type="match status" value="2"/>
</dbReference>